<evidence type="ECO:0000256" key="1">
    <source>
        <dbReference type="SAM" id="MobiDB-lite"/>
    </source>
</evidence>
<gene>
    <name evidence="2" type="ORF">SDC9_144692</name>
</gene>
<accession>A0A645E7W4</accession>
<sequence>MGIERLLDGFRFGMAIGERIVCFAVVAVVADITDVVAGGRSFKGGFRRRDGEHSRIGDRAGFSAAPDGAAVADAVGRAVRLDRLAAGARGVVDQRGFLGVFRQEDLMRRSDRPAHLHQLNAGQRGDFLARHEDCVGGVGHVFRLGVEGWFAREPTAVAALGVIADHHARAGEGFVFKRFDGVDPVGDDRAPMDVAVAAAGTVFVVVGTGQEIVVHGGVVHQRKTVLAHVAEAAGALSGFPRLAESGEQHRGEDRDDGDYDEQFNEREISLPGGPGGRPR</sequence>
<dbReference type="EMBL" id="VSSQ01043788">
    <property type="protein sequence ID" value="MPM97519.1"/>
    <property type="molecule type" value="Genomic_DNA"/>
</dbReference>
<organism evidence="2">
    <name type="scientific">bioreactor metagenome</name>
    <dbReference type="NCBI Taxonomy" id="1076179"/>
    <lineage>
        <taxon>unclassified sequences</taxon>
        <taxon>metagenomes</taxon>
        <taxon>ecological metagenomes</taxon>
    </lineage>
</organism>
<feature type="compositionally biased region" description="Basic and acidic residues" evidence="1">
    <location>
        <begin position="244"/>
        <end position="253"/>
    </location>
</feature>
<feature type="region of interest" description="Disordered" evidence="1">
    <location>
        <begin position="240"/>
        <end position="279"/>
    </location>
</feature>
<name>A0A645E7W4_9ZZZZ</name>
<reference evidence="2" key="1">
    <citation type="submission" date="2019-08" db="EMBL/GenBank/DDBJ databases">
        <authorList>
            <person name="Kucharzyk K."/>
            <person name="Murdoch R.W."/>
            <person name="Higgins S."/>
            <person name="Loffler F."/>
        </authorList>
    </citation>
    <scope>NUCLEOTIDE SEQUENCE</scope>
</reference>
<evidence type="ECO:0000313" key="2">
    <source>
        <dbReference type="EMBL" id="MPM97519.1"/>
    </source>
</evidence>
<dbReference type="AlphaFoldDB" id="A0A645E7W4"/>
<comment type="caution">
    <text evidence="2">The sequence shown here is derived from an EMBL/GenBank/DDBJ whole genome shotgun (WGS) entry which is preliminary data.</text>
</comment>
<proteinExistence type="predicted"/>
<protein>
    <submittedName>
        <fullName evidence="2">Uncharacterized protein</fullName>
    </submittedName>
</protein>